<keyword evidence="2" id="KW-1185">Reference proteome</keyword>
<accession>A0AAV7RLA6</accession>
<gene>
    <name evidence="1" type="ORF">NDU88_004548</name>
</gene>
<protein>
    <submittedName>
        <fullName evidence="1">Uncharacterized protein</fullName>
    </submittedName>
</protein>
<organism evidence="1 2">
    <name type="scientific">Pleurodeles waltl</name>
    <name type="common">Iberian ribbed newt</name>
    <dbReference type="NCBI Taxonomy" id="8319"/>
    <lineage>
        <taxon>Eukaryota</taxon>
        <taxon>Metazoa</taxon>
        <taxon>Chordata</taxon>
        <taxon>Craniata</taxon>
        <taxon>Vertebrata</taxon>
        <taxon>Euteleostomi</taxon>
        <taxon>Amphibia</taxon>
        <taxon>Batrachia</taxon>
        <taxon>Caudata</taxon>
        <taxon>Salamandroidea</taxon>
        <taxon>Salamandridae</taxon>
        <taxon>Pleurodelinae</taxon>
        <taxon>Pleurodeles</taxon>
    </lineage>
</organism>
<name>A0AAV7RLA6_PLEWA</name>
<evidence type="ECO:0000313" key="2">
    <source>
        <dbReference type="Proteomes" id="UP001066276"/>
    </source>
</evidence>
<proteinExistence type="predicted"/>
<dbReference type="Proteomes" id="UP001066276">
    <property type="component" value="Chromosome 5"/>
</dbReference>
<reference evidence="1" key="1">
    <citation type="journal article" date="2022" name="bioRxiv">
        <title>Sequencing and chromosome-scale assembly of the giantPleurodeles waltlgenome.</title>
        <authorList>
            <person name="Brown T."/>
            <person name="Elewa A."/>
            <person name="Iarovenko S."/>
            <person name="Subramanian E."/>
            <person name="Araus A.J."/>
            <person name="Petzold A."/>
            <person name="Susuki M."/>
            <person name="Suzuki K.-i.T."/>
            <person name="Hayashi T."/>
            <person name="Toyoda A."/>
            <person name="Oliveira C."/>
            <person name="Osipova E."/>
            <person name="Leigh N.D."/>
            <person name="Simon A."/>
            <person name="Yun M.H."/>
        </authorList>
    </citation>
    <scope>NUCLEOTIDE SEQUENCE</scope>
    <source>
        <strain evidence="1">20211129_DDA</strain>
        <tissue evidence="1">Liver</tissue>
    </source>
</reference>
<sequence length="74" mass="7819">MVHCGPLPCGEPRTGFCLHQEGEQHQEACWHSSRLAAVLTGGARLSSLPVSQTAPQEPGHDMHCPCSGGGCRLL</sequence>
<comment type="caution">
    <text evidence="1">The sequence shown here is derived from an EMBL/GenBank/DDBJ whole genome shotgun (WGS) entry which is preliminary data.</text>
</comment>
<evidence type="ECO:0000313" key="1">
    <source>
        <dbReference type="EMBL" id="KAJ1151768.1"/>
    </source>
</evidence>
<dbReference type="AlphaFoldDB" id="A0AAV7RLA6"/>
<dbReference type="EMBL" id="JANPWB010000009">
    <property type="protein sequence ID" value="KAJ1151768.1"/>
    <property type="molecule type" value="Genomic_DNA"/>
</dbReference>